<keyword evidence="10" id="KW-1185">Reference proteome</keyword>
<keyword evidence="4 7" id="KW-0255">Endonuclease</keyword>
<evidence type="ECO:0000256" key="5">
    <source>
        <dbReference type="ARBA" id="ARBA00022801"/>
    </source>
</evidence>
<dbReference type="InterPro" id="IPR000100">
    <property type="entry name" value="RNase_P"/>
</dbReference>
<dbReference type="AlphaFoldDB" id="A0AAP2GVR1"/>
<evidence type="ECO:0000313" key="9">
    <source>
        <dbReference type="EMBL" id="MBT1709392.1"/>
    </source>
</evidence>
<sequence>MGKFTFRKEERLSKEKQIQELFDKGSSFYLFPFKVLFLPQADPASPVHQVLISVSKRNFKRAVDRNLIKRRMREAYRLQQQLLPAAPRLSVAFIYTHKQPLLSAELQGKMRQTLVKLGKMALSPP</sequence>
<dbReference type="Proteomes" id="UP001319080">
    <property type="component" value="Unassembled WGS sequence"/>
</dbReference>
<evidence type="ECO:0000256" key="8">
    <source>
        <dbReference type="NCBIfam" id="TIGR00188"/>
    </source>
</evidence>
<evidence type="ECO:0000256" key="1">
    <source>
        <dbReference type="ARBA" id="ARBA00002663"/>
    </source>
</evidence>
<dbReference type="InterPro" id="IPR020539">
    <property type="entry name" value="RNase_P_CS"/>
</dbReference>
<evidence type="ECO:0000256" key="6">
    <source>
        <dbReference type="ARBA" id="ARBA00022884"/>
    </source>
</evidence>
<name>A0AAP2GVR1_9BACT</name>
<evidence type="ECO:0000256" key="3">
    <source>
        <dbReference type="ARBA" id="ARBA00022722"/>
    </source>
</evidence>
<dbReference type="InterPro" id="IPR014721">
    <property type="entry name" value="Ribsml_uS5_D2-typ_fold_subgr"/>
</dbReference>
<dbReference type="GO" id="GO:0004526">
    <property type="term" value="F:ribonuclease P activity"/>
    <property type="evidence" value="ECO:0007669"/>
    <property type="project" value="UniProtKB-UniRule"/>
</dbReference>
<evidence type="ECO:0000256" key="2">
    <source>
        <dbReference type="ARBA" id="ARBA00022694"/>
    </source>
</evidence>
<dbReference type="PANTHER" id="PTHR33992:SF1">
    <property type="entry name" value="RIBONUCLEASE P PROTEIN COMPONENT"/>
    <property type="match status" value="1"/>
</dbReference>
<evidence type="ECO:0000313" key="10">
    <source>
        <dbReference type="Proteomes" id="UP001319080"/>
    </source>
</evidence>
<dbReference type="EC" id="3.1.26.5" evidence="7 8"/>
<dbReference type="InterPro" id="IPR020568">
    <property type="entry name" value="Ribosomal_Su5_D2-typ_SF"/>
</dbReference>
<dbReference type="NCBIfam" id="TIGR00188">
    <property type="entry name" value="rnpA"/>
    <property type="match status" value="1"/>
</dbReference>
<proteinExistence type="inferred from homology"/>
<reference evidence="9 10" key="1">
    <citation type="submission" date="2021-05" db="EMBL/GenBank/DDBJ databases">
        <title>A Polyphasic approach of four new species of the genus Ohtaekwangia: Ohtaekwangia histidinii sp. nov., Ohtaekwangia cretensis sp. nov., Ohtaekwangia indiensis sp. nov., Ohtaekwangia reichenbachii sp. nov. from diverse environment.</title>
        <authorList>
            <person name="Octaviana S."/>
        </authorList>
    </citation>
    <scope>NUCLEOTIDE SEQUENCE [LARGE SCALE GENOMIC DNA]</scope>
    <source>
        <strain evidence="9 10">PWU5</strain>
    </source>
</reference>
<dbReference type="Pfam" id="PF00825">
    <property type="entry name" value="Ribonuclease_P"/>
    <property type="match status" value="1"/>
</dbReference>
<evidence type="ECO:0000256" key="7">
    <source>
        <dbReference type="HAMAP-Rule" id="MF_00227"/>
    </source>
</evidence>
<dbReference type="GO" id="GO:0042781">
    <property type="term" value="F:3'-tRNA processing endoribonuclease activity"/>
    <property type="evidence" value="ECO:0007669"/>
    <property type="project" value="TreeGrafter"/>
</dbReference>
<dbReference type="Gene3D" id="3.30.230.10">
    <property type="match status" value="1"/>
</dbReference>
<organism evidence="9 10">
    <name type="scientific">Dawidia cretensis</name>
    <dbReference type="NCBI Taxonomy" id="2782350"/>
    <lineage>
        <taxon>Bacteria</taxon>
        <taxon>Pseudomonadati</taxon>
        <taxon>Bacteroidota</taxon>
        <taxon>Cytophagia</taxon>
        <taxon>Cytophagales</taxon>
        <taxon>Chryseotaleaceae</taxon>
        <taxon>Dawidia</taxon>
    </lineage>
</organism>
<dbReference type="RefSeq" id="WP_254084972.1">
    <property type="nucleotide sequence ID" value="NZ_JAHESE010000013.1"/>
</dbReference>
<accession>A0AAP2GVR1</accession>
<protein>
    <recommendedName>
        <fullName evidence="7 8">Ribonuclease P protein component</fullName>
        <shortName evidence="7">RNase P protein</shortName>
        <shortName evidence="7">RNaseP protein</shortName>
        <ecNumber evidence="7 8">3.1.26.5</ecNumber>
    </recommendedName>
    <alternativeName>
        <fullName evidence="7">Protein C5</fullName>
    </alternativeName>
</protein>
<gene>
    <name evidence="7 9" type="primary">rnpA</name>
    <name evidence="9" type="ORF">KK062_14210</name>
</gene>
<dbReference type="GO" id="GO:0030677">
    <property type="term" value="C:ribonuclease P complex"/>
    <property type="evidence" value="ECO:0007669"/>
    <property type="project" value="TreeGrafter"/>
</dbReference>
<comment type="catalytic activity">
    <reaction evidence="7">
        <text>Endonucleolytic cleavage of RNA, removing 5'-extranucleotides from tRNA precursor.</text>
        <dbReference type="EC" id="3.1.26.5"/>
    </reaction>
</comment>
<dbReference type="PROSITE" id="PS00648">
    <property type="entry name" value="RIBONUCLEASE_P"/>
    <property type="match status" value="1"/>
</dbReference>
<comment type="similarity">
    <text evidence="7">Belongs to the RnpA family.</text>
</comment>
<dbReference type="SUPFAM" id="SSF54211">
    <property type="entry name" value="Ribosomal protein S5 domain 2-like"/>
    <property type="match status" value="1"/>
</dbReference>
<dbReference type="HAMAP" id="MF_00227">
    <property type="entry name" value="RNase_P"/>
    <property type="match status" value="1"/>
</dbReference>
<keyword evidence="2 7" id="KW-0819">tRNA processing</keyword>
<dbReference type="GO" id="GO:0001682">
    <property type="term" value="P:tRNA 5'-leader removal"/>
    <property type="evidence" value="ECO:0007669"/>
    <property type="project" value="UniProtKB-UniRule"/>
</dbReference>
<comment type="function">
    <text evidence="1 7">RNaseP catalyzes the removal of the 5'-leader sequence from pre-tRNA to produce the mature 5'-terminus. It can also cleave other RNA substrates such as 4.5S RNA. The protein component plays an auxiliary but essential role in vivo by binding to the 5'-leader sequence and broadening the substrate specificity of the ribozyme.</text>
</comment>
<comment type="subunit">
    <text evidence="7">Consists of a catalytic RNA component (M1 or rnpB) and a protein subunit.</text>
</comment>
<dbReference type="EMBL" id="JAHESE010000013">
    <property type="protein sequence ID" value="MBT1709392.1"/>
    <property type="molecule type" value="Genomic_DNA"/>
</dbReference>
<dbReference type="GO" id="GO:0000049">
    <property type="term" value="F:tRNA binding"/>
    <property type="evidence" value="ECO:0007669"/>
    <property type="project" value="UniProtKB-UniRule"/>
</dbReference>
<keyword evidence="3 7" id="KW-0540">Nuclease</keyword>
<comment type="caution">
    <text evidence="9">The sequence shown here is derived from an EMBL/GenBank/DDBJ whole genome shotgun (WGS) entry which is preliminary data.</text>
</comment>
<keyword evidence="6 7" id="KW-0694">RNA-binding</keyword>
<dbReference type="PANTHER" id="PTHR33992">
    <property type="entry name" value="RIBONUCLEASE P PROTEIN COMPONENT"/>
    <property type="match status" value="1"/>
</dbReference>
<keyword evidence="5 7" id="KW-0378">Hydrolase</keyword>
<evidence type="ECO:0000256" key="4">
    <source>
        <dbReference type="ARBA" id="ARBA00022759"/>
    </source>
</evidence>